<dbReference type="Pfam" id="PF00501">
    <property type="entry name" value="AMP-binding"/>
    <property type="match status" value="1"/>
</dbReference>
<dbReference type="GO" id="GO:0016020">
    <property type="term" value="C:membrane"/>
    <property type="evidence" value="ECO:0007669"/>
    <property type="project" value="TreeGrafter"/>
</dbReference>
<dbReference type="InterPro" id="IPR020845">
    <property type="entry name" value="AMP-binding_CS"/>
</dbReference>
<feature type="domain" description="AMP-dependent synthetase/ligase" evidence="3">
    <location>
        <begin position="24"/>
        <end position="429"/>
    </location>
</feature>
<dbReference type="PANTHER" id="PTHR43272">
    <property type="entry name" value="LONG-CHAIN-FATTY-ACID--COA LIGASE"/>
    <property type="match status" value="1"/>
</dbReference>
<evidence type="ECO:0000256" key="1">
    <source>
        <dbReference type="ARBA" id="ARBA00022741"/>
    </source>
</evidence>
<comment type="caution">
    <text evidence="4">The sequence shown here is derived from an EMBL/GenBank/DDBJ whole genome shotgun (WGS) entry which is preliminary data.</text>
</comment>
<keyword evidence="2" id="KW-0067">ATP-binding</keyword>
<reference evidence="4" key="1">
    <citation type="submission" date="2016-10" db="EMBL/GenBank/DDBJ databases">
        <title>Sequence of Gallionella enrichment culture.</title>
        <authorList>
            <person name="Poehlein A."/>
            <person name="Muehling M."/>
            <person name="Daniel R."/>
        </authorList>
    </citation>
    <scope>NUCLEOTIDE SEQUENCE</scope>
</reference>
<sequence>MNPAEKEDVISPQQAVTLHGLFLERVRRSRDKIAYRYFDNRQSVWVDLSWGQMLEQVARWQAALAQEGLAKGDRVALMLRNCPQWVMFDQAAMSLGLVVVPLYTVDRAENIAYIVNDAQVRVVLFETAEQWQELSGVVGQMGCVQRFISLDDFKSQEERLVPAAKYLHTQSVELLPAVPCESGELASIIYTSGTTGKPKGVMLSHSNMLSNIYDGMATFAVYKSDLMLSFLPLSHTFERTCGYYMQVMTAATVAYARSIPLLSEDLQIIRPTLLISVPRIYERIYGAINTKLREGSPLKRMLFKLAVDVGWSRFQYRQGRGGWKPSFLLWPLLQKLVAQKIMDRLGGRLRTAVTSGAALAPEISRMFIGLGLPVVQGYGLTETSPIVAGNKLDNNFPDSVGQPIRGVQVKVGEQSALLVKGPNVMMGYWNNPEATRAMIDADGWLNTGDTARISETGHIYITGRLKEIIVLSNGEKMPPADIEAAILHDPLIDQVMICGEARPYLVALAVLNPEVWPAIAAKVGVRPDMPESLTDSNVEAKVLRRIARNMSEFPGYANVHRVLLLREPWTIDNGLLTPTLKLKRAVVAQRFAAQIDELYKGH</sequence>
<dbReference type="EMBL" id="MLJW01000011">
    <property type="protein sequence ID" value="OIR14668.1"/>
    <property type="molecule type" value="Genomic_DNA"/>
</dbReference>
<dbReference type="InterPro" id="IPR000873">
    <property type="entry name" value="AMP-dep_synth/lig_dom"/>
</dbReference>
<proteinExistence type="predicted"/>
<dbReference type="PANTHER" id="PTHR43272:SF33">
    <property type="entry name" value="AMP-BINDING DOMAIN-CONTAINING PROTEIN-RELATED"/>
    <property type="match status" value="1"/>
</dbReference>
<dbReference type="Pfam" id="PF23562">
    <property type="entry name" value="AMP-binding_C_3"/>
    <property type="match status" value="1"/>
</dbReference>
<accession>A0A1J5TLT2</accession>
<keyword evidence="1" id="KW-0547">Nucleotide-binding</keyword>
<gene>
    <name evidence="4" type="ORF">GALL_44740</name>
</gene>
<dbReference type="CDD" id="cd05907">
    <property type="entry name" value="VL_LC_FACS_like"/>
    <property type="match status" value="1"/>
</dbReference>
<evidence type="ECO:0000259" key="3">
    <source>
        <dbReference type="Pfam" id="PF00501"/>
    </source>
</evidence>
<evidence type="ECO:0000313" key="4">
    <source>
        <dbReference type="EMBL" id="OIR14668.1"/>
    </source>
</evidence>
<dbReference type="InterPro" id="IPR042099">
    <property type="entry name" value="ANL_N_sf"/>
</dbReference>
<dbReference type="GO" id="GO:0005524">
    <property type="term" value="F:ATP binding"/>
    <property type="evidence" value="ECO:0007669"/>
    <property type="project" value="UniProtKB-KW"/>
</dbReference>
<organism evidence="4">
    <name type="scientific">mine drainage metagenome</name>
    <dbReference type="NCBI Taxonomy" id="410659"/>
    <lineage>
        <taxon>unclassified sequences</taxon>
        <taxon>metagenomes</taxon>
        <taxon>ecological metagenomes</taxon>
    </lineage>
</organism>
<dbReference type="EC" id="6.2.1.3" evidence="4"/>
<keyword evidence="4" id="KW-0436">Ligase</keyword>
<dbReference type="Gene3D" id="3.40.50.12780">
    <property type="entry name" value="N-terminal domain of ligase-like"/>
    <property type="match status" value="1"/>
</dbReference>
<name>A0A1J5TLT2_9ZZZZ</name>
<dbReference type="SUPFAM" id="SSF56801">
    <property type="entry name" value="Acetyl-CoA synthetase-like"/>
    <property type="match status" value="1"/>
</dbReference>
<dbReference type="AlphaFoldDB" id="A0A1J5TLT2"/>
<dbReference type="GO" id="GO:0004467">
    <property type="term" value="F:long-chain fatty acid-CoA ligase activity"/>
    <property type="evidence" value="ECO:0007669"/>
    <property type="project" value="UniProtKB-EC"/>
</dbReference>
<protein>
    <submittedName>
        <fullName evidence="4">Long-chain-fatty-acid--CoA ligase FadD15</fullName>
        <ecNumber evidence="4">6.2.1.3</ecNumber>
    </submittedName>
</protein>
<dbReference type="PROSITE" id="PS00455">
    <property type="entry name" value="AMP_BINDING"/>
    <property type="match status" value="1"/>
</dbReference>
<evidence type="ECO:0000256" key="2">
    <source>
        <dbReference type="ARBA" id="ARBA00022840"/>
    </source>
</evidence>